<dbReference type="SUPFAM" id="SSF88713">
    <property type="entry name" value="Glycoside hydrolase/deacetylase"/>
    <property type="match status" value="1"/>
</dbReference>
<comment type="caution">
    <text evidence="2">The sequence shown here is derived from an EMBL/GenBank/DDBJ whole genome shotgun (WGS) entry which is preliminary data.</text>
</comment>
<proteinExistence type="predicted"/>
<dbReference type="InterPro" id="IPR050248">
    <property type="entry name" value="Polysacc_deacetylase_ArnD"/>
</dbReference>
<gene>
    <name evidence="2" type="ORF">S01H1_39887</name>
</gene>
<dbReference type="GO" id="GO:0005975">
    <property type="term" value="P:carbohydrate metabolic process"/>
    <property type="evidence" value="ECO:0007669"/>
    <property type="project" value="InterPro"/>
</dbReference>
<dbReference type="InterPro" id="IPR011330">
    <property type="entry name" value="Glyco_hydro/deAcase_b/a-brl"/>
</dbReference>
<dbReference type="EMBL" id="BARS01025216">
    <property type="protein sequence ID" value="GAG01683.1"/>
    <property type="molecule type" value="Genomic_DNA"/>
</dbReference>
<feature type="domain" description="NodB homology" evidence="1">
    <location>
        <begin position="18"/>
        <end position="54"/>
    </location>
</feature>
<organism evidence="2">
    <name type="scientific">marine sediment metagenome</name>
    <dbReference type="NCBI Taxonomy" id="412755"/>
    <lineage>
        <taxon>unclassified sequences</taxon>
        <taxon>metagenomes</taxon>
        <taxon>ecological metagenomes</taxon>
    </lineage>
</organism>
<dbReference type="Pfam" id="PF01522">
    <property type="entry name" value="Polysacc_deac_1"/>
    <property type="match status" value="1"/>
</dbReference>
<dbReference type="GO" id="GO:0016810">
    <property type="term" value="F:hydrolase activity, acting on carbon-nitrogen (but not peptide) bonds"/>
    <property type="evidence" value="ECO:0007669"/>
    <property type="project" value="InterPro"/>
</dbReference>
<dbReference type="PROSITE" id="PS51677">
    <property type="entry name" value="NODB"/>
    <property type="match status" value="1"/>
</dbReference>
<accession>X0UMX5</accession>
<dbReference type="PANTHER" id="PTHR10587">
    <property type="entry name" value="GLYCOSYL TRANSFERASE-RELATED"/>
    <property type="match status" value="1"/>
</dbReference>
<evidence type="ECO:0000259" key="1">
    <source>
        <dbReference type="PROSITE" id="PS51677"/>
    </source>
</evidence>
<dbReference type="AlphaFoldDB" id="X0UMX5"/>
<dbReference type="InterPro" id="IPR002509">
    <property type="entry name" value="NODB_dom"/>
</dbReference>
<evidence type="ECO:0000313" key="2">
    <source>
        <dbReference type="EMBL" id="GAG01683.1"/>
    </source>
</evidence>
<name>X0UMX5_9ZZZZ</name>
<feature type="non-terminal residue" evidence="2">
    <location>
        <position position="54"/>
    </location>
</feature>
<dbReference type="CDD" id="cd10917">
    <property type="entry name" value="CE4_NodB_like_6s_7s"/>
    <property type="match status" value="1"/>
</dbReference>
<reference evidence="2" key="1">
    <citation type="journal article" date="2014" name="Front. Microbiol.">
        <title>High frequency of phylogenetically diverse reductive dehalogenase-homologous genes in deep subseafloor sedimentary metagenomes.</title>
        <authorList>
            <person name="Kawai M."/>
            <person name="Futagami T."/>
            <person name="Toyoda A."/>
            <person name="Takaki Y."/>
            <person name="Nishi S."/>
            <person name="Hori S."/>
            <person name="Arai W."/>
            <person name="Tsubouchi T."/>
            <person name="Morono Y."/>
            <person name="Uchiyama I."/>
            <person name="Ito T."/>
            <person name="Fujiyama A."/>
            <person name="Inagaki F."/>
            <person name="Takami H."/>
        </authorList>
    </citation>
    <scope>NUCLEOTIDE SEQUENCE</scope>
    <source>
        <strain evidence="2">Expedition CK06-06</strain>
    </source>
</reference>
<sequence length="54" mass="6214">MLSFLFENVFKHGTRREKKISLTFDDGPHPQCTPEILEVLKSLEVKATFFMVGT</sequence>
<dbReference type="Gene3D" id="3.20.20.370">
    <property type="entry name" value="Glycoside hydrolase/deacetylase"/>
    <property type="match status" value="1"/>
</dbReference>
<protein>
    <recommendedName>
        <fullName evidence="1">NodB homology domain-containing protein</fullName>
    </recommendedName>
</protein>